<accession>A0A4S4BZI7</accession>
<dbReference type="PIRSF" id="PIRSF029256">
    <property type="entry name" value="SpoU_TrmH_prd"/>
    <property type="match status" value="1"/>
</dbReference>
<feature type="domain" description="tRNA/rRNA methyltransferase SpoU type" evidence="8">
    <location>
        <begin position="6"/>
        <end position="148"/>
    </location>
</feature>
<comment type="similarity">
    <text evidence="6">Belongs to the class IV-like SAM-binding methyltransferase superfamily. RNA methyltransferase TrmH family. TrmL subfamily.</text>
</comment>
<evidence type="ECO:0000313" key="10">
    <source>
        <dbReference type="Proteomes" id="UP000310334"/>
    </source>
</evidence>
<reference evidence="9 10" key="1">
    <citation type="submission" date="2019-04" db="EMBL/GenBank/DDBJ databases">
        <title>Bacillus sediminilitoris sp. nov., isolated from a tidal flat sediment on the East China Sea.</title>
        <authorList>
            <person name="Wei Y."/>
            <person name="Mao H."/>
            <person name="Fang J."/>
        </authorList>
    </citation>
    <scope>NUCLEOTIDE SEQUENCE [LARGE SCALE GENOMIC DNA]</scope>
    <source>
        <strain evidence="9 10">DSL-17</strain>
    </source>
</reference>
<sequence>MKTLALHVVLYQPEIPANTGNIARSCAATNTTLHLIRPLGFSTDDKMLKRAGLDYWEFVHVVYHDSLDELFEAHKDAEFFFLTKFGKQPHTTFDYSDVEKDYFFVFGRETTGLPKDVIEANMDKCLRLPMTENVRSLNLSNTAAILIYEALRQQDYPGLK</sequence>
<name>A0A4S4BZI7_9BACI</name>
<evidence type="ECO:0000256" key="6">
    <source>
        <dbReference type="HAMAP-Rule" id="MF_01885"/>
    </source>
</evidence>
<dbReference type="PANTHER" id="PTHR42971">
    <property type="entry name" value="TRNA (CYTIDINE(34)-2'-O)-METHYLTRANSFERASE"/>
    <property type="match status" value="1"/>
</dbReference>
<gene>
    <name evidence="9" type="primary">trmL</name>
    <name evidence="9" type="ORF">E6W99_10095</name>
</gene>
<dbReference type="InterPro" id="IPR029028">
    <property type="entry name" value="Alpha/beta_knot_MTases"/>
</dbReference>
<dbReference type="CDD" id="cd18094">
    <property type="entry name" value="SpoU-like_TrmL"/>
    <property type="match status" value="1"/>
</dbReference>
<comment type="catalytic activity">
    <reaction evidence="6">
        <text>5-carboxymethylaminomethyluridine(34) in tRNA(Leu) + S-adenosyl-L-methionine = 5-carboxymethylaminomethyl-2'-O-methyluridine(34) in tRNA(Leu) + S-adenosyl-L-homocysteine + H(+)</text>
        <dbReference type="Rhea" id="RHEA:43088"/>
        <dbReference type="Rhea" id="RHEA-COMP:10333"/>
        <dbReference type="Rhea" id="RHEA-COMP:10334"/>
        <dbReference type="ChEBI" id="CHEBI:15378"/>
        <dbReference type="ChEBI" id="CHEBI:57856"/>
        <dbReference type="ChEBI" id="CHEBI:59789"/>
        <dbReference type="ChEBI" id="CHEBI:74508"/>
        <dbReference type="ChEBI" id="CHEBI:74511"/>
        <dbReference type="EC" id="2.1.1.207"/>
    </reaction>
</comment>
<keyword evidence="2 6" id="KW-0489">Methyltransferase</keyword>
<keyword evidence="1 6" id="KW-0963">Cytoplasm</keyword>
<evidence type="ECO:0000313" key="9">
    <source>
        <dbReference type="EMBL" id="THF80020.1"/>
    </source>
</evidence>
<proteinExistence type="inferred from homology"/>
<dbReference type="PANTHER" id="PTHR42971:SF1">
    <property type="entry name" value="TRNA (CYTIDINE(34)-2'-O)-METHYLTRANSFERASE"/>
    <property type="match status" value="1"/>
</dbReference>
<feature type="binding site" evidence="6 7">
    <location>
        <position position="128"/>
    </location>
    <ligand>
        <name>S-adenosyl-L-methionine</name>
        <dbReference type="ChEBI" id="CHEBI:59789"/>
    </ligand>
</feature>
<comment type="catalytic activity">
    <reaction evidence="6">
        <text>cytidine(34) in tRNA + S-adenosyl-L-methionine = 2'-O-methylcytidine(34) in tRNA + S-adenosyl-L-homocysteine + H(+)</text>
        <dbReference type="Rhea" id="RHEA:43084"/>
        <dbReference type="Rhea" id="RHEA-COMP:10331"/>
        <dbReference type="Rhea" id="RHEA-COMP:10332"/>
        <dbReference type="ChEBI" id="CHEBI:15378"/>
        <dbReference type="ChEBI" id="CHEBI:57856"/>
        <dbReference type="ChEBI" id="CHEBI:59789"/>
        <dbReference type="ChEBI" id="CHEBI:74495"/>
        <dbReference type="ChEBI" id="CHEBI:82748"/>
        <dbReference type="EC" id="2.1.1.207"/>
    </reaction>
</comment>
<evidence type="ECO:0000256" key="3">
    <source>
        <dbReference type="ARBA" id="ARBA00022679"/>
    </source>
</evidence>
<feature type="binding site" evidence="6 7">
    <location>
        <position position="107"/>
    </location>
    <ligand>
        <name>S-adenosyl-L-methionine</name>
        <dbReference type="ChEBI" id="CHEBI:59789"/>
    </ligand>
</feature>
<comment type="function">
    <text evidence="6">Could methylate the ribose at the nucleotide 34 wobble position in tRNA.</text>
</comment>
<dbReference type="GO" id="GO:0008175">
    <property type="term" value="F:tRNA methyltransferase activity"/>
    <property type="evidence" value="ECO:0007669"/>
    <property type="project" value="UniProtKB-UniRule"/>
</dbReference>
<dbReference type="Pfam" id="PF00588">
    <property type="entry name" value="SpoU_methylase"/>
    <property type="match status" value="1"/>
</dbReference>
<evidence type="ECO:0000256" key="4">
    <source>
        <dbReference type="ARBA" id="ARBA00022691"/>
    </source>
</evidence>
<keyword evidence="10" id="KW-1185">Reference proteome</keyword>
<organism evidence="9 10">
    <name type="scientific">Metabacillus sediminilitoris</name>
    <dbReference type="NCBI Taxonomy" id="2567941"/>
    <lineage>
        <taxon>Bacteria</taxon>
        <taxon>Bacillati</taxon>
        <taxon>Bacillota</taxon>
        <taxon>Bacilli</taxon>
        <taxon>Bacillales</taxon>
        <taxon>Bacillaceae</taxon>
        <taxon>Metabacillus</taxon>
    </lineage>
</organism>
<dbReference type="Proteomes" id="UP000310334">
    <property type="component" value="Unassembled WGS sequence"/>
</dbReference>
<dbReference type="AlphaFoldDB" id="A0A4S4BZI7"/>
<dbReference type="SUPFAM" id="SSF75217">
    <property type="entry name" value="alpha/beta knot"/>
    <property type="match status" value="1"/>
</dbReference>
<evidence type="ECO:0000256" key="1">
    <source>
        <dbReference type="ARBA" id="ARBA00022490"/>
    </source>
</evidence>
<protein>
    <recommendedName>
        <fullName evidence="6">Putative tRNA (cytidine(34)-2'-O)-methyltransferase</fullName>
        <ecNumber evidence="6">2.1.1.207</ecNumber>
    </recommendedName>
    <alternativeName>
        <fullName evidence="6">tRNA (cytidine/uridine-2'-O-)-methyltransferase</fullName>
    </alternativeName>
</protein>
<dbReference type="InterPro" id="IPR016914">
    <property type="entry name" value="TrmL"/>
</dbReference>
<evidence type="ECO:0000256" key="5">
    <source>
        <dbReference type="ARBA" id="ARBA00022694"/>
    </source>
</evidence>
<comment type="subcellular location">
    <subcellularLocation>
        <location evidence="6">Cytoplasm</location>
    </subcellularLocation>
</comment>
<evidence type="ECO:0000259" key="8">
    <source>
        <dbReference type="Pfam" id="PF00588"/>
    </source>
</evidence>
<dbReference type="EC" id="2.1.1.207" evidence="6"/>
<dbReference type="FunFam" id="3.40.1280.10:FF:000002">
    <property type="entry name" value="Peptidylprolyl isomerase"/>
    <property type="match status" value="1"/>
</dbReference>
<dbReference type="RefSeq" id="WP_136353437.1">
    <property type="nucleotide sequence ID" value="NZ_CP046266.1"/>
</dbReference>
<evidence type="ECO:0000256" key="7">
    <source>
        <dbReference type="PIRSR" id="PIRSR029256-1"/>
    </source>
</evidence>
<feature type="binding site" evidence="6 7">
    <location>
        <position position="136"/>
    </location>
    <ligand>
        <name>S-adenosyl-L-methionine</name>
        <dbReference type="ChEBI" id="CHEBI:59789"/>
    </ligand>
</feature>
<keyword evidence="5 6" id="KW-0819">tRNA processing</keyword>
<comment type="caution">
    <text evidence="9">The sequence shown here is derived from an EMBL/GenBank/DDBJ whole genome shotgun (WGS) entry which is preliminary data.</text>
</comment>
<evidence type="ECO:0000256" key="2">
    <source>
        <dbReference type="ARBA" id="ARBA00022603"/>
    </source>
</evidence>
<dbReference type="GO" id="GO:0008757">
    <property type="term" value="F:S-adenosylmethionine-dependent methyltransferase activity"/>
    <property type="evidence" value="ECO:0007669"/>
    <property type="project" value="UniProtKB-UniRule"/>
</dbReference>
<dbReference type="GO" id="GO:0002130">
    <property type="term" value="P:wobble position ribose methylation"/>
    <property type="evidence" value="ECO:0007669"/>
    <property type="project" value="TreeGrafter"/>
</dbReference>
<keyword evidence="4 6" id="KW-0949">S-adenosyl-L-methionine</keyword>
<dbReference type="HAMAP" id="MF_01885">
    <property type="entry name" value="tRNA_methyltr_TrmL"/>
    <property type="match status" value="1"/>
</dbReference>
<dbReference type="NCBIfam" id="TIGR00185">
    <property type="entry name" value="tRNA_yibK_trmL"/>
    <property type="match status" value="1"/>
</dbReference>
<feature type="binding site" evidence="6 7">
    <location>
        <position position="82"/>
    </location>
    <ligand>
        <name>S-adenosyl-L-methionine</name>
        <dbReference type="ChEBI" id="CHEBI:59789"/>
    </ligand>
</feature>
<dbReference type="GO" id="GO:0042802">
    <property type="term" value="F:identical protein binding"/>
    <property type="evidence" value="ECO:0007669"/>
    <property type="project" value="UniProtKB-ARBA"/>
</dbReference>
<dbReference type="EMBL" id="SSNT01000007">
    <property type="protein sequence ID" value="THF80020.1"/>
    <property type="molecule type" value="Genomic_DNA"/>
</dbReference>
<dbReference type="Gene3D" id="3.40.1280.10">
    <property type="match status" value="1"/>
</dbReference>
<dbReference type="OrthoDB" id="9789043at2"/>
<keyword evidence="3 6" id="KW-0808">Transferase</keyword>
<dbReference type="GO" id="GO:0005737">
    <property type="term" value="C:cytoplasm"/>
    <property type="evidence" value="ECO:0007669"/>
    <property type="project" value="UniProtKB-SubCell"/>
</dbReference>
<dbReference type="InterPro" id="IPR001537">
    <property type="entry name" value="SpoU_MeTrfase"/>
</dbReference>
<dbReference type="GO" id="GO:0003723">
    <property type="term" value="F:RNA binding"/>
    <property type="evidence" value="ECO:0007669"/>
    <property type="project" value="InterPro"/>
</dbReference>
<dbReference type="InterPro" id="IPR029026">
    <property type="entry name" value="tRNA_m1G_MTases_N"/>
</dbReference>